<gene>
    <name evidence="1" type="ORF">AZI98_01195</name>
</gene>
<accession>A0A165Z3H3</accession>
<dbReference type="InterPro" id="IPR000551">
    <property type="entry name" value="MerR-type_HTH_dom"/>
</dbReference>
<proteinExistence type="predicted"/>
<dbReference type="STRING" id="33936.AZI98_01195"/>
<dbReference type="GO" id="GO:0003700">
    <property type="term" value="F:DNA-binding transcription factor activity"/>
    <property type="evidence" value="ECO:0007669"/>
    <property type="project" value="InterPro"/>
</dbReference>
<organism evidence="1 2">
    <name type="scientific">Aeribacillus pallidus</name>
    <dbReference type="NCBI Taxonomy" id="33936"/>
    <lineage>
        <taxon>Bacteria</taxon>
        <taxon>Bacillati</taxon>
        <taxon>Bacillota</taxon>
        <taxon>Bacilli</taxon>
        <taxon>Bacillales</taxon>
        <taxon>Bacillaceae</taxon>
        <taxon>Aeribacillus</taxon>
    </lineage>
</organism>
<dbReference type="GeneID" id="301124551"/>
<dbReference type="SMART" id="SM00422">
    <property type="entry name" value="HTH_MERR"/>
    <property type="match status" value="1"/>
</dbReference>
<dbReference type="InterPro" id="IPR047057">
    <property type="entry name" value="MerR_fam"/>
</dbReference>
<dbReference type="PROSITE" id="PS50937">
    <property type="entry name" value="HTH_MERR_2"/>
    <property type="match status" value="1"/>
</dbReference>
<dbReference type="Gene3D" id="1.10.1660.10">
    <property type="match status" value="1"/>
</dbReference>
<dbReference type="EMBL" id="LWBR01000005">
    <property type="protein sequence ID" value="KZN97790.1"/>
    <property type="molecule type" value="Genomic_DNA"/>
</dbReference>
<dbReference type="GO" id="GO:0003677">
    <property type="term" value="F:DNA binding"/>
    <property type="evidence" value="ECO:0007669"/>
    <property type="project" value="InterPro"/>
</dbReference>
<dbReference type="OrthoDB" id="166060at2"/>
<evidence type="ECO:0000313" key="2">
    <source>
        <dbReference type="Proteomes" id="UP000076476"/>
    </source>
</evidence>
<dbReference type="AlphaFoldDB" id="A0A165Z3H3"/>
<name>A0A165Z3H3_9BACI</name>
<evidence type="ECO:0000313" key="1">
    <source>
        <dbReference type="EMBL" id="KZN97790.1"/>
    </source>
</evidence>
<dbReference type="Proteomes" id="UP000076476">
    <property type="component" value="Unassembled WGS sequence"/>
</dbReference>
<dbReference type="Pfam" id="PF13411">
    <property type="entry name" value="MerR_1"/>
    <property type="match status" value="1"/>
</dbReference>
<dbReference type="PANTHER" id="PTHR30204:SF95">
    <property type="entry name" value="HTH-TYPE TRANSCRIPTIONAL REGULATOR CUER"/>
    <property type="match status" value="1"/>
</dbReference>
<protein>
    <submittedName>
        <fullName evidence="1">Uncharacterized protein</fullName>
    </submittedName>
</protein>
<dbReference type="RefSeq" id="WP_063386472.1">
    <property type="nucleotide sequence ID" value="NZ_LWBR01000005.1"/>
</dbReference>
<dbReference type="PANTHER" id="PTHR30204">
    <property type="entry name" value="REDOX-CYCLING DRUG-SENSING TRANSCRIPTIONAL ACTIVATOR SOXR"/>
    <property type="match status" value="1"/>
</dbReference>
<comment type="caution">
    <text evidence="1">The sequence shown here is derived from an EMBL/GenBank/DDBJ whole genome shotgun (WGS) entry which is preliminary data.</text>
</comment>
<dbReference type="InterPro" id="IPR009061">
    <property type="entry name" value="DNA-bd_dom_put_sf"/>
</dbReference>
<dbReference type="SUPFAM" id="SSF46955">
    <property type="entry name" value="Putative DNA-binding domain"/>
    <property type="match status" value="1"/>
</dbReference>
<reference evidence="1 2" key="1">
    <citation type="submission" date="2016-04" db="EMBL/GenBank/DDBJ databases">
        <title>Draft genome sequence of Aeribacillus pallidus 8m3 from petroleum reservoir.</title>
        <authorList>
            <person name="Poltaraus A.B."/>
            <person name="Nazina T.N."/>
            <person name="Tourova T.P."/>
            <person name="Malakho S.M."/>
            <person name="Korshunova A.V."/>
            <person name="Sokolova D.S."/>
        </authorList>
    </citation>
    <scope>NUCLEOTIDE SEQUENCE [LARGE SCALE GENOMIC DNA]</scope>
    <source>
        <strain evidence="1 2">8m3</strain>
    </source>
</reference>
<sequence length="141" mass="16336">MDGVVYKIGELASIANVSKRTIDYYTKLGLLKAERSKSNYRYYDSSALEDLKLIDHYKKLNYSLDMIKERLELHRKKTAAEEELILKQAKTIAEHMKLLEDEIKEIHDLLGKLDDECKKKISNQLSPQTMALLQSLIMFLG</sequence>
<keyword evidence="2" id="KW-1185">Reference proteome</keyword>